<feature type="domain" description="C2H2-type" evidence="6">
    <location>
        <begin position="133"/>
        <end position="162"/>
    </location>
</feature>
<dbReference type="PANTHER" id="PTHR45891">
    <property type="entry name" value="ZINC FINGER HOMEOBOX PROTEIN"/>
    <property type="match status" value="1"/>
</dbReference>
<dbReference type="PROSITE" id="PS50157">
    <property type="entry name" value="ZINC_FINGER_C2H2_2"/>
    <property type="match status" value="1"/>
</dbReference>
<dbReference type="AlphaFoldDB" id="A0A7R9ATV2"/>
<evidence type="ECO:0000256" key="4">
    <source>
        <dbReference type="ARBA" id="ARBA00022833"/>
    </source>
</evidence>
<sequence length="277" mass="28170">MSLGLSASRTRLGVFGMSLALSASRTRLGVFGMSLGLSASRTRLGVFGMSLALSASRTRLGVFASAGAGGVGGPVFECGGTPLALLHLPQAALQAVGEAATAGAPGVTTVRVSVDAAASVPPLARDLDLEVGFVCKKCRLSFPGEAALLAHQRVACYPGKAADARGAVRLVQPALECKVCGDRAGSAIDFRRHCDTDAHLSRLQSVAMPPPAASVSPSAGLSHEMEDVVNQITKLAAQNNPAAPTDSNANIAAAGKEKVDFCDAKRHSKMAVPSVGQ</sequence>
<gene>
    <name evidence="7" type="ORF">TSIB3V08_LOCUS4695</name>
</gene>
<evidence type="ECO:0000256" key="5">
    <source>
        <dbReference type="PROSITE-ProRule" id="PRU00042"/>
    </source>
</evidence>
<evidence type="ECO:0000256" key="3">
    <source>
        <dbReference type="ARBA" id="ARBA00022737"/>
    </source>
</evidence>
<dbReference type="GO" id="GO:0005634">
    <property type="term" value="C:nucleus"/>
    <property type="evidence" value="ECO:0007669"/>
    <property type="project" value="UniProtKB-SubCell"/>
</dbReference>
<name>A0A7R9ATV2_TIMSH</name>
<keyword evidence="5" id="KW-0863">Zinc-finger</keyword>
<reference evidence="7" key="1">
    <citation type="submission" date="2020-11" db="EMBL/GenBank/DDBJ databases">
        <authorList>
            <person name="Tran Van P."/>
        </authorList>
    </citation>
    <scope>NUCLEOTIDE SEQUENCE</scope>
</reference>
<proteinExistence type="predicted"/>
<comment type="subcellular location">
    <subcellularLocation>
        <location evidence="1">Nucleus</location>
    </subcellularLocation>
</comment>
<organism evidence="7">
    <name type="scientific">Timema shepardi</name>
    <name type="common">Walking stick</name>
    <dbReference type="NCBI Taxonomy" id="629360"/>
    <lineage>
        <taxon>Eukaryota</taxon>
        <taxon>Metazoa</taxon>
        <taxon>Ecdysozoa</taxon>
        <taxon>Arthropoda</taxon>
        <taxon>Hexapoda</taxon>
        <taxon>Insecta</taxon>
        <taxon>Pterygota</taxon>
        <taxon>Neoptera</taxon>
        <taxon>Polyneoptera</taxon>
        <taxon>Phasmatodea</taxon>
        <taxon>Timematodea</taxon>
        <taxon>Timematoidea</taxon>
        <taxon>Timematidae</taxon>
        <taxon>Timema</taxon>
    </lineage>
</organism>
<dbReference type="PANTHER" id="PTHR45891:SF3">
    <property type="entry name" value="ZINC FINGER PROTEIN 2"/>
    <property type="match status" value="1"/>
</dbReference>
<evidence type="ECO:0000313" key="7">
    <source>
        <dbReference type="EMBL" id="CAD7260522.1"/>
    </source>
</evidence>
<dbReference type="GO" id="GO:0000978">
    <property type="term" value="F:RNA polymerase II cis-regulatory region sequence-specific DNA binding"/>
    <property type="evidence" value="ECO:0007669"/>
    <property type="project" value="TreeGrafter"/>
</dbReference>
<dbReference type="InterPro" id="IPR013087">
    <property type="entry name" value="Znf_C2H2_type"/>
</dbReference>
<dbReference type="InterPro" id="IPR051968">
    <property type="entry name" value="ZnFinger_Homeobox_TR"/>
</dbReference>
<dbReference type="GO" id="GO:0008270">
    <property type="term" value="F:zinc ion binding"/>
    <property type="evidence" value="ECO:0007669"/>
    <property type="project" value="UniProtKB-KW"/>
</dbReference>
<keyword evidence="2" id="KW-0479">Metal-binding</keyword>
<keyword evidence="4" id="KW-0862">Zinc</keyword>
<evidence type="ECO:0000256" key="1">
    <source>
        <dbReference type="ARBA" id="ARBA00004123"/>
    </source>
</evidence>
<accession>A0A7R9ATV2</accession>
<evidence type="ECO:0000256" key="2">
    <source>
        <dbReference type="ARBA" id="ARBA00022723"/>
    </source>
</evidence>
<keyword evidence="3" id="KW-0677">Repeat</keyword>
<dbReference type="EMBL" id="OC001718">
    <property type="protein sequence ID" value="CAD7260522.1"/>
    <property type="molecule type" value="Genomic_DNA"/>
</dbReference>
<evidence type="ECO:0000259" key="6">
    <source>
        <dbReference type="PROSITE" id="PS50157"/>
    </source>
</evidence>
<protein>
    <recommendedName>
        <fullName evidence="6">C2H2-type domain-containing protein</fullName>
    </recommendedName>
</protein>
<dbReference type="GO" id="GO:0000981">
    <property type="term" value="F:DNA-binding transcription factor activity, RNA polymerase II-specific"/>
    <property type="evidence" value="ECO:0007669"/>
    <property type="project" value="TreeGrafter"/>
</dbReference>